<evidence type="ECO:0008006" key="7">
    <source>
        <dbReference type="Google" id="ProtNLM"/>
    </source>
</evidence>
<dbReference type="AlphaFoldDB" id="K5WNP3"/>
<evidence type="ECO:0000259" key="3">
    <source>
        <dbReference type="PROSITE" id="PS50003"/>
    </source>
</evidence>
<dbReference type="STRING" id="650164.K5WNP3"/>
<dbReference type="InterPro" id="IPR001180">
    <property type="entry name" value="CNH_dom"/>
</dbReference>
<dbReference type="InParanoid" id="K5WNP3"/>
<keyword evidence="6" id="KW-1185">Reference proteome</keyword>
<dbReference type="InterPro" id="IPR052233">
    <property type="entry name" value="Rho-type_GEFs"/>
</dbReference>
<proteinExistence type="predicted"/>
<evidence type="ECO:0000259" key="4">
    <source>
        <dbReference type="PROSITE" id="PS50219"/>
    </source>
</evidence>
<dbReference type="PROSITE" id="PS50003">
    <property type="entry name" value="PH_DOMAIN"/>
    <property type="match status" value="1"/>
</dbReference>
<keyword evidence="1" id="KW-0597">Phosphoprotein</keyword>
<accession>K5WNP3</accession>
<keyword evidence="2" id="KW-0344">Guanine-nucleotide releasing factor</keyword>
<evidence type="ECO:0000313" key="5">
    <source>
        <dbReference type="EMBL" id="EKM51937.1"/>
    </source>
</evidence>
<dbReference type="InterPro" id="IPR001849">
    <property type="entry name" value="PH_domain"/>
</dbReference>
<dbReference type="GeneID" id="18911411"/>
<dbReference type="PANTHER" id="PTHR46572:SF2">
    <property type="entry name" value="RHO1 GDP-GTP EXCHANGE PROTEIN 1-RELATED"/>
    <property type="match status" value="1"/>
</dbReference>
<dbReference type="GO" id="GO:0005085">
    <property type="term" value="F:guanyl-nucleotide exchange factor activity"/>
    <property type="evidence" value="ECO:0007669"/>
    <property type="project" value="UniProtKB-KW"/>
</dbReference>
<dbReference type="Pfam" id="PF00780">
    <property type="entry name" value="CNH"/>
    <property type="match status" value="1"/>
</dbReference>
<dbReference type="PROSITE" id="PS50219">
    <property type="entry name" value="CNH"/>
    <property type="match status" value="1"/>
</dbReference>
<evidence type="ECO:0000313" key="6">
    <source>
        <dbReference type="Proteomes" id="UP000008370"/>
    </source>
</evidence>
<feature type="domain" description="CNH" evidence="4">
    <location>
        <begin position="191"/>
        <end position="491"/>
    </location>
</feature>
<dbReference type="EMBL" id="JH930476">
    <property type="protein sequence ID" value="EKM51937.1"/>
    <property type="molecule type" value="Genomic_DNA"/>
</dbReference>
<dbReference type="HOGENOM" id="CLU_520842_0_0_1"/>
<dbReference type="PANTHER" id="PTHR46572">
    <property type="entry name" value="RHO1 GDP-GTP EXCHANGE PROTEIN 1-RELATED"/>
    <property type="match status" value="1"/>
</dbReference>
<protein>
    <recommendedName>
        <fullName evidence="7">CNH domain-containing protein</fullName>
    </recommendedName>
</protein>
<dbReference type="InterPro" id="IPR041675">
    <property type="entry name" value="PH_5"/>
</dbReference>
<reference evidence="5 6" key="1">
    <citation type="journal article" date="2012" name="BMC Genomics">
        <title>Comparative genomics of the white-rot fungi, Phanerochaete carnosa and P. chrysosporium, to elucidate the genetic basis of the distinct wood types they colonize.</title>
        <authorList>
            <person name="Suzuki H."/>
            <person name="MacDonald J."/>
            <person name="Syed K."/>
            <person name="Salamov A."/>
            <person name="Hori C."/>
            <person name="Aerts A."/>
            <person name="Henrissat B."/>
            <person name="Wiebenga A."/>
            <person name="vanKuyk P.A."/>
            <person name="Barry K."/>
            <person name="Lindquist E."/>
            <person name="LaButti K."/>
            <person name="Lapidus A."/>
            <person name="Lucas S."/>
            <person name="Coutinho P."/>
            <person name="Gong Y."/>
            <person name="Samejima M."/>
            <person name="Mahadevan R."/>
            <person name="Abou-Zaid M."/>
            <person name="de Vries R.P."/>
            <person name="Igarashi K."/>
            <person name="Yadav J.S."/>
            <person name="Grigoriev I.V."/>
            <person name="Master E.R."/>
        </authorList>
    </citation>
    <scope>NUCLEOTIDE SEQUENCE [LARGE SCALE GENOMIC DNA]</scope>
    <source>
        <strain evidence="5 6">HHB-10118-sp</strain>
    </source>
</reference>
<dbReference type="SMART" id="SM00036">
    <property type="entry name" value="CNH"/>
    <property type="match status" value="1"/>
</dbReference>
<gene>
    <name evidence="5" type="ORF">PHACADRAFT_199441</name>
</gene>
<dbReference type="Gene3D" id="2.30.29.30">
    <property type="entry name" value="Pleckstrin-homology domain (PH domain)/Phosphotyrosine-binding domain (PTB)"/>
    <property type="match status" value="1"/>
</dbReference>
<dbReference type="KEGG" id="pco:PHACADRAFT_199441"/>
<dbReference type="OrthoDB" id="2272012at2759"/>
<dbReference type="Pfam" id="PF15405">
    <property type="entry name" value="PH_5"/>
    <property type="match status" value="1"/>
</dbReference>
<name>K5WNP3_PHACS</name>
<organism evidence="5 6">
    <name type="scientific">Phanerochaete carnosa (strain HHB-10118-sp)</name>
    <name type="common">White-rot fungus</name>
    <name type="synonym">Peniophora carnosa</name>
    <dbReference type="NCBI Taxonomy" id="650164"/>
    <lineage>
        <taxon>Eukaryota</taxon>
        <taxon>Fungi</taxon>
        <taxon>Dikarya</taxon>
        <taxon>Basidiomycota</taxon>
        <taxon>Agaricomycotina</taxon>
        <taxon>Agaricomycetes</taxon>
        <taxon>Polyporales</taxon>
        <taxon>Phanerochaetaceae</taxon>
        <taxon>Phanerochaete</taxon>
    </lineage>
</organism>
<dbReference type="InterPro" id="IPR011993">
    <property type="entry name" value="PH-like_dom_sf"/>
</dbReference>
<dbReference type="RefSeq" id="XP_007399729.1">
    <property type="nucleotide sequence ID" value="XM_007399667.1"/>
</dbReference>
<evidence type="ECO:0000256" key="1">
    <source>
        <dbReference type="ARBA" id="ARBA00022553"/>
    </source>
</evidence>
<feature type="domain" description="PH" evidence="3">
    <location>
        <begin position="47"/>
        <end position="173"/>
    </location>
</feature>
<sequence length="523" mass="58757">MHNPRPPTSATSEKNRELRVSVSDLAECLVFRAGEEVNLEAEKEERELVYQGTLAQSYSSSQEDSDRLLAVLLDHSLLLLRPRGDTAKFDVCYRPIPIEFLTVSMSRNPQQFSKVTETLKRMACVVPTPPDEADQGFPVTFACLGRKAFHVSLWATSLDDQQRWVRSVQKQQEAMEDVQHVFDSQYFSLGGKIVSCATLFDQGRQIVYGTTNGVYLSEVAEPHNQLIKILALNDVTQVDVLEEPQILIVLSEGQLLTFPLDVLDLNDPNAALERAKRVASYVSFCKAGTCLGRMMLCAVKSTILSTTIKIFEPVSNTGTTGPSRPMFRRLLQGNQYDNDRLMNLTKEFYIPKQTNAAIFLKTKLCLGCAGDFEVVDIETLDIQTLLDPSDQSLDFVRSRKVLQAIALYRIGDNFLMCYDEFAFYVNRTGCRSNKHFLVFWEGTPTAFALQYPYILAFDPTFVEIWHVETGRIVQVIQGSNIRCLWPGATPFQFDPAHPYGAQSGVLVVSDEQVVKLQASARTP</sequence>
<evidence type="ECO:0000256" key="2">
    <source>
        <dbReference type="ARBA" id="ARBA00022658"/>
    </source>
</evidence>
<dbReference type="Proteomes" id="UP000008370">
    <property type="component" value="Unassembled WGS sequence"/>
</dbReference>